<feature type="region of interest" description="Disordered" evidence="1">
    <location>
        <begin position="113"/>
        <end position="134"/>
    </location>
</feature>
<reference evidence="2 3" key="1">
    <citation type="journal article" date="2015" name="BMC Genomics">
        <title>The genome of the truffle-parasite Tolypocladium ophioglossoides and the evolution of antifungal peptaibiotics.</title>
        <authorList>
            <person name="Quandt C.A."/>
            <person name="Bushley K.E."/>
            <person name="Spatafora J.W."/>
        </authorList>
    </citation>
    <scope>NUCLEOTIDE SEQUENCE [LARGE SCALE GENOMIC DNA]</scope>
    <source>
        <strain evidence="2 3">CBS 100239</strain>
    </source>
</reference>
<organism evidence="2 3">
    <name type="scientific">Tolypocladium ophioglossoides (strain CBS 100239)</name>
    <name type="common">Snaketongue truffleclub</name>
    <name type="synonym">Elaphocordyceps ophioglossoides</name>
    <dbReference type="NCBI Taxonomy" id="1163406"/>
    <lineage>
        <taxon>Eukaryota</taxon>
        <taxon>Fungi</taxon>
        <taxon>Dikarya</taxon>
        <taxon>Ascomycota</taxon>
        <taxon>Pezizomycotina</taxon>
        <taxon>Sordariomycetes</taxon>
        <taxon>Hypocreomycetidae</taxon>
        <taxon>Hypocreales</taxon>
        <taxon>Ophiocordycipitaceae</taxon>
        <taxon>Tolypocladium</taxon>
    </lineage>
</organism>
<gene>
    <name evidence="2" type="ORF">TOPH_06904</name>
</gene>
<dbReference type="OrthoDB" id="248923at2759"/>
<feature type="compositionally biased region" description="Polar residues" evidence="1">
    <location>
        <begin position="157"/>
        <end position="176"/>
    </location>
</feature>
<dbReference type="Proteomes" id="UP000036947">
    <property type="component" value="Unassembled WGS sequence"/>
</dbReference>
<dbReference type="AlphaFoldDB" id="A0A0L0N3F7"/>
<feature type="compositionally biased region" description="Pro residues" evidence="1">
    <location>
        <begin position="255"/>
        <end position="265"/>
    </location>
</feature>
<evidence type="ECO:0000313" key="2">
    <source>
        <dbReference type="EMBL" id="KND88546.1"/>
    </source>
</evidence>
<evidence type="ECO:0000256" key="1">
    <source>
        <dbReference type="SAM" id="MobiDB-lite"/>
    </source>
</evidence>
<dbReference type="EMBL" id="LFRF01000025">
    <property type="protein sequence ID" value="KND88546.1"/>
    <property type="molecule type" value="Genomic_DNA"/>
</dbReference>
<evidence type="ECO:0000313" key="3">
    <source>
        <dbReference type="Proteomes" id="UP000036947"/>
    </source>
</evidence>
<proteinExistence type="predicted"/>
<sequence length="318" mass="34566">MQPRRRRRLPPNVKGFKVPLEKVFDLNTISNYEDNARAFYCRPSTPPTSDLPLRDNSENLAVRESLIDLDASLIGGDLAQFADLNTIKPRPRSSDAATDPTRRRTQDWVFPTSVPASAGLDVPNPESTGHSAPIDWNRMSATSLIDLDASLVPSSAARPSTADSDVTSTESENGNTPFHLESQAIGFGWIHPTREPSIYMPADDISSDSEPSIYVPDGVDVFSADEMQQNGLDATVTIHGYTPPESRTTTVGPPVGRPPTPPPPSTDIMQGMGSQDEVKDELRRMIASLGEHLQACNDVLGGLPVRSSEHYHAKKTSP</sequence>
<name>A0A0L0N3F7_TOLOC</name>
<feature type="region of interest" description="Disordered" evidence="1">
    <location>
        <begin position="153"/>
        <end position="179"/>
    </location>
</feature>
<dbReference type="STRING" id="1163406.A0A0L0N3F7"/>
<protein>
    <submittedName>
        <fullName evidence="2">Uncharacterized protein</fullName>
    </submittedName>
</protein>
<keyword evidence="3" id="KW-1185">Reference proteome</keyword>
<feature type="region of interest" description="Disordered" evidence="1">
    <location>
        <begin position="239"/>
        <end position="277"/>
    </location>
</feature>
<accession>A0A0L0N3F7</accession>
<comment type="caution">
    <text evidence="2">The sequence shown here is derived from an EMBL/GenBank/DDBJ whole genome shotgun (WGS) entry which is preliminary data.</text>
</comment>